<reference evidence="1 2" key="1">
    <citation type="journal article" date="2014" name="PLoS Genet.">
        <title>Phylogenetically driven sequencing of extremely halophilic archaea reveals strategies for static and dynamic osmo-response.</title>
        <authorList>
            <person name="Becker E.A."/>
            <person name="Seitzer P.M."/>
            <person name="Tritt A."/>
            <person name="Larsen D."/>
            <person name="Krusor M."/>
            <person name="Yao A.I."/>
            <person name="Wu D."/>
            <person name="Madern D."/>
            <person name="Eisen J.A."/>
            <person name="Darling A.E."/>
            <person name="Facciotti M.T."/>
        </authorList>
    </citation>
    <scope>NUCLEOTIDE SEQUENCE [LARGE SCALE GENOMIC DNA]</scope>
    <source>
        <strain evidence="1 2">JCM 12255</strain>
    </source>
</reference>
<dbReference type="EMBL" id="AOHZ01000107">
    <property type="protein sequence ID" value="ELY48905.1"/>
    <property type="molecule type" value="Genomic_DNA"/>
</dbReference>
<comment type="caution">
    <text evidence="1">The sequence shown here is derived from an EMBL/GenBank/DDBJ whole genome shotgun (WGS) entry which is preliminary data.</text>
</comment>
<dbReference type="STRING" id="1227499.C493_21496"/>
<sequence length="90" mass="10023">MSEDGWTSELASNVRDDLDALNSTEQLLRALRTLAVRGSQFVLVGMTRFHFDDSDGYALVRVFCPEIDSASVVGLVGLEVSRIHFRHVLN</sequence>
<dbReference type="Proteomes" id="UP000011602">
    <property type="component" value="Unassembled WGS sequence"/>
</dbReference>
<accession>L9WHC1</accession>
<dbReference type="AlphaFoldDB" id="L9WHC1"/>
<protein>
    <submittedName>
        <fullName evidence="1">Uncharacterized protein</fullName>
    </submittedName>
</protein>
<keyword evidence="2" id="KW-1185">Reference proteome</keyword>
<organism evidence="1 2">
    <name type="scientific">Natronolimnohabitans innermongolicus JCM 12255</name>
    <dbReference type="NCBI Taxonomy" id="1227499"/>
    <lineage>
        <taxon>Archaea</taxon>
        <taxon>Methanobacteriati</taxon>
        <taxon>Methanobacteriota</taxon>
        <taxon>Stenosarchaea group</taxon>
        <taxon>Halobacteria</taxon>
        <taxon>Halobacteriales</taxon>
        <taxon>Natrialbaceae</taxon>
        <taxon>Natronolimnohabitans</taxon>
    </lineage>
</organism>
<evidence type="ECO:0000313" key="1">
    <source>
        <dbReference type="EMBL" id="ELY48905.1"/>
    </source>
</evidence>
<name>L9WHC1_9EURY</name>
<gene>
    <name evidence="1" type="ORF">C493_21496</name>
</gene>
<proteinExistence type="predicted"/>
<evidence type="ECO:0000313" key="2">
    <source>
        <dbReference type="Proteomes" id="UP000011602"/>
    </source>
</evidence>
<dbReference type="OrthoDB" id="159002at2157"/>